<evidence type="ECO:0000313" key="3">
    <source>
        <dbReference type="Proteomes" id="UP001152607"/>
    </source>
</evidence>
<evidence type="ECO:0000313" key="2">
    <source>
        <dbReference type="EMBL" id="CAI6336306.1"/>
    </source>
</evidence>
<feature type="region of interest" description="Disordered" evidence="1">
    <location>
        <begin position="1"/>
        <end position="349"/>
    </location>
</feature>
<sequence>MSGFKDIVKGGWHPEKNRASSSSGSSSTGLNKVRGMVGRGGGDATTAAHSHQSAPLTTLVDPASFGPPPKHIHYHGAAAAAATSNSAPRPPPRAPQHPSPQPSPSPTATGPPRLPPRLPPRQNSNPHELTPAPPPAYHEIDQPVHAPPQQPGQLNQGALSRLGNAGVNVPGFNIGHSASPPIPSRRMASPPPLSPTSSNNGAQVGELQSRFANMSTQSSDSPSTGTTWAQKQAALKTAGNLRQDPSKVSVSDMRSAASTANNFRERHGEQAAAGWKTANGLNQKYGISNKVGGLASSSASTSNTPPGPPSPVGKKPPPPPPKRKGLSGNTVAAEANEPPPIPLSSKPKF</sequence>
<gene>
    <name evidence="2" type="ORF">PDIGIT_LOCUS9401</name>
</gene>
<feature type="compositionally biased region" description="Low complexity" evidence="1">
    <location>
        <begin position="291"/>
        <end position="304"/>
    </location>
</feature>
<dbReference type="AlphaFoldDB" id="A0A9W4XSU4"/>
<evidence type="ECO:0000256" key="1">
    <source>
        <dbReference type="SAM" id="MobiDB-lite"/>
    </source>
</evidence>
<feature type="compositionally biased region" description="Pro residues" evidence="1">
    <location>
        <begin position="305"/>
        <end position="320"/>
    </location>
</feature>
<feature type="compositionally biased region" description="Pro residues" evidence="1">
    <location>
        <begin position="88"/>
        <end position="105"/>
    </location>
</feature>
<dbReference type="OrthoDB" id="3357271at2759"/>
<reference evidence="2" key="1">
    <citation type="submission" date="2023-01" db="EMBL/GenBank/DDBJ databases">
        <authorList>
            <person name="Van Ghelder C."/>
            <person name="Rancurel C."/>
        </authorList>
    </citation>
    <scope>NUCLEOTIDE SEQUENCE</scope>
    <source>
        <strain evidence="2">CNCM I-4278</strain>
    </source>
</reference>
<protein>
    <submittedName>
        <fullName evidence="2">Uncharacterized protein</fullName>
    </submittedName>
</protein>
<dbReference type="EMBL" id="CAOQHR010000006">
    <property type="protein sequence ID" value="CAI6336306.1"/>
    <property type="molecule type" value="Genomic_DNA"/>
</dbReference>
<organism evidence="2 3">
    <name type="scientific">Periconia digitata</name>
    <dbReference type="NCBI Taxonomy" id="1303443"/>
    <lineage>
        <taxon>Eukaryota</taxon>
        <taxon>Fungi</taxon>
        <taxon>Dikarya</taxon>
        <taxon>Ascomycota</taxon>
        <taxon>Pezizomycotina</taxon>
        <taxon>Dothideomycetes</taxon>
        <taxon>Pleosporomycetidae</taxon>
        <taxon>Pleosporales</taxon>
        <taxon>Massarineae</taxon>
        <taxon>Periconiaceae</taxon>
        <taxon>Periconia</taxon>
    </lineage>
</organism>
<accession>A0A9W4XSU4</accession>
<proteinExistence type="predicted"/>
<name>A0A9W4XSU4_9PLEO</name>
<dbReference type="Proteomes" id="UP001152607">
    <property type="component" value="Unassembled WGS sequence"/>
</dbReference>
<feature type="compositionally biased region" description="Basic and acidic residues" evidence="1">
    <location>
        <begin position="1"/>
        <end position="18"/>
    </location>
</feature>
<feature type="compositionally biased region" description="Polar residues" evidence="1">
    <location>
        <begin position="47"/>
        <end position="56"/>
    </location>
</feature>
<comment type="caution">
    <text evidence="2">The sequence shown here is derived from an EMBL/GenBank/DDBJ whole genome shotgun (WGS) entry which is preliminary data.</text>
</comment>
<feature type="compositionally biased region" description="Low complexity" evidence="1">
    <location>
        <begin position="75"/>
        <end position="87"/>
    </location>
</feature>
<keyword evidence="3" id="KW-1185">Reference proteome</keyword>
<feature type="compositionally biased region" description="Polar residues" evidence="1">
    <location>
        <begin position="210"/>
        <end position="230"/>
    </location>
</feature>